<evidence type="ECO:0000256" key="2">
    <source>
        <dbReference type="ARBA" id="ARBA00023002"/>
    </source>
</evidence>
<name>A0A1L7GVR5_LIMFE</name>
<gene>
    <name evidence="7" type="ORF">BUW47_06250</name>
</gene>
<dbReference type="PANTHER" id="PTHR43026:SF1">
    <property type="entry name" value="2-HYDROXYACID DEHYDROGENASE HOMOLOG 1-RELATED"/>
    <property type="match status" value="1"/>
</dbReference>
<dbReference type="PROSITE" id="PS00671">
    <property type="entry name" value="D_2_HYDROXYACID_DH_3"/>
    <property type="match status" value="1"/>
</dbReference>
<dbReference type="Pfam" id="PF02826">
    <property type="entry name" value="2-Hacid_dh_C"/>
    <property type="match status" value="1"/>
</dbReference>
<dbReference type="GO" id="GO:0051287">
    <property type="term" value="F:NAD binding"/>
    <property type="evidence" value="ECO:0007669"/>
    <property type="project" value="InterPro"/>
</dbReference>
<dbReference type="PANTHER" id="PTHR43026">
    <property type="entry name" value="2-HYDROXYACID DEHYDROGENASE HOMOLOG 1-RELATED"/>
    <property type="match status" value="1"/>
</dbReference>
<dbReference type="InterPro" id="IPR006139">
    <property type="entry name" value="D-isomer_2_OHA_DH_cat_dom"/>
</dbReference>
<evidence type="ECO:0000256" key="4">
    <source>
        <dbReference type="RuleBase" id="RU003719"/>
    </source>
</evidence>
<dbReference type="InterPro" id="IPR036291">
    <property type="entry name" value="NAD(P)-bd_dom_sf"/>
</dbReference>
<dbReference type="InterPro" id="IPR029753">
    <property type="entry name" value="D-isomer_DH_CS"/>
</dbReference>
<dbReference type="FunFam" id="3.40.50.720:FF:000041">
    <property type="entry name" value="D-3-phosphoglycerate dehydrogenase"/>
    <property type="match status" value="1"/>
</dbReference>
<accession>A0A1L7GVR5</accession>
<dbReference type="Proteomes" id="UP000185427">
    <property type="component" value="Chromosome"/>
</dbReference>
<dbReference type="CDD" id="cd12186">
    <property type="entry name" value="LDH"/>
    <property type="match status" value="1"/>
</dbReference>
<dbReference type="OrthoDB" id="9805416at2"/>
<dbReference type="InterPro" id="IPR006140">
    <property type="entry name" value="D-isomer_DH_NAD-bd"/>
</dbReference>
<evidence type="ECO:0000256" key="1">
    <source>
        <dbReference type="ARBA" id="ARBA00005854"/>
    </source>
</evidence>
<dbReference type="AlphaFoldDB" id="A0A1L7GVR5"/>
<proteinExistence type="inferred from homology"/>
<dbReference type="GO" id="GO:0006564">
    <property type="term" value="P:L-serine biosynthetic process"/>
    <property type="evidence" value="ECO:0007669"/>
    <property type="project" value="UniProtKB-ARBA"/>
</dbReference>
<evidence type="ECO:0000313" key="8">
    <source>
        <dbReference type="Proteomes" id="UP000185427"/>
    </source>
</evidence>
<evidence type="ECO:0000313" key="7">
    <source>
        <dbReference type="EMBL" id="APU46049.1"/>
    </source>
</evidence>
<organism evidence="7 8">
    <name type="scientific">Limosilactobacillus fermentum</name>
    <name type="common">Lactobacillus fermentum</name>
    <dbReference type="NCBI Taxonomy" id="1613"/>
    <lineage>
        <taxon>Bacteria</taxon>
        <taxon>Bacillati</taxon>
        <taxon>Bacillota</taxon>
        <taxon>Bacilli</taxon>
        <taxon>Lactobacillales</taxon>
        <taxon>Lactobacillaceae</taxon>
        <taxon>Limosilactobacillus</taxon>
    </lineage>
</organism>
<dbReference type="GO" id="GO:0047545">
    <property type="term" value="F:(S)-2-hydroxyglutarate dehydrogenase activity"/>
    <property type="evidence" value="ECO:0007669"/>
    <property type="project" value="UniProtKB-ARBA"/>
</dbReference>
<keyword evidence="3" id="KW-0520">NAD</keyword>
<dbReference type="InterPro" id="IPR058205">
    <property type="entry name" value="D-LDH-like"/>
</dbReference>
<dbReference type="PROSITE" id="PS00670">
    <property type="entry name" value="D_2_HYDROXYACID_DH_2"/>
    <property type="match status" value="1"/>
</dbReference>
<evidence type="ECO:0000259" key="5">
    <source>
        <dbReference type="Pfam" id="PF00389"/>
    </source>
</evidence>
<dbReference type="EMBL" id="CP019030">
    <property type="protein sequence ID" value="APU46049.1"/>
    <property type="molecule type" value="Genomic_DNA"/>
</dbReference>
<evidence type="ECO:0000259" key="6">
    <source>
        <dbReference type="Pfam" id="PF02826"/>
    </source>
</evidence>
<dbReference type="RefSeq" id="WP_075667409.1">
    <property type="nucleotide sequence ID" value="NZ_CP019030.1"/>
</dbReference>
<keyword evidence="2 4" id="KW-0560">Oxidoreductase</keyword>
<dbReference type="Gene3D" id="3.40.50.720">
    <property type="entry name" value="NAD(P)-binding Rossmann-like Domain"/>
    <property type="match status" value="2"/>
</dbReference>
<evidence type="ECO:0000256" key="3">
    <source>
        <dbReference type="ARBA" id="ARBA00023027"/>
    </source>
</evidence>
<comment type="similarity">
    <text evidence="1 4">Belongs to the D-isomer specific 2-hydroxyacid dehydrogenase family.</text>
</comment>
<dbReference type="SUPFAM" id="SSF51735">
    <property type="entry name" value="NAD(P)-binding Rossmann-fold domains"/>
    <property type="match status" value="1"/>
</dbReference>
<dbReference type="SUPFAM" id="SSF52283">
    <property type="entry name" value="Formate/glycerate dehydrogenase catalytic domain-like"/>
    <property type="match status" value="1"/>
</dbReference>
<dbReference type="GO" id="GO:0008720">
    <property type="term" value="F:D-lactate dehydrogenase (NAD+) activity"/>
    <property type="evidence" value="ECO:0007669"/>
    <property type="project" value="TreeGrafter"/>
</dbReference>
<protein>
    <submittedName>
        <fullName evidence="7">D-2-hydroxyisocaproate dehydrogenase</fullName>
    </submittedName>
</protein>
<dbReference type="Pfam" id="PF00389">
    <property type="entry name" value="2-Hacid_dh"/>
    <property type="match status" value="1"/>
</dbReference>
<sequence length="329" mass="36447">MKILMYSTHEHERTYAEEWAKETGNQVTMEMVPLTKETVAMAKGYDGVSVQQTSRIDEEVYRALHELGIKQISTRTAGVDMFDLQAAAQNGITITNVAIYSPRAIAEMGVTHAMYLLRNIGRFNQRMDNDYDFRWSGDLIAKEIYTCTVGLIGAGHIGGATAQIYRALGARVIAFDRHPDPELAPYMEYVDFETVLKESDILSLHVPLLPSTEKMIDAAAIAMMKDNAILINMARGGLVDTQALIDALNSGRLGGAGLDTLADETTYFGKQVDAEEVPDDYHELEEMPNVVITPHVAFFTNVAVRNMVRISLDDVVAVIKGQRTKNIVK</sequence>
<dbReference type="GO" id="GO:0004617">
    <property type="term" value="F:phosphoglycerate dehydrogenase activity"/>
    <property type="evidence" value="ECO:0007669"/>
    <property type="project" value="UniProtKB-ARBA"/>
</dbReference>
<feature type="domain" description="D-isomer specific 2-hydroxyacid dehydrogenase catalytic" evidence="5">
    <location>
        <begin position="4"/>
        <end position="329"/>
    </location>
</feature>
<feature type="domain" description="D-isomer specific 2-hydroxyacid dehydrogenase NAD-binding" evidence="6">
    <location>
        <begin position="111"/>
        <end position="297"/>
    </location>
</feature>
<reference evidence="7 8" key="1">
    <citation type="submission" date="2016-12" db="EMBL/GenBank/DDBJ databases">
        <title>Complete Genome Sequence of Lactobacillus fermentum Strain SNUV175, a Probiotic for Treatment of Bacterial Vaginosis.</title>
        <authorList>
            <person name="Lee S."/>
            <person name="You H.J."/>
            <person name="Kwon B."/>
            <person name="Ko G."/>
        </authorList>
    </citation>
    <scope>NUCLEOTIDE SEQUENCE [LARGE SCALE GENOMIC DNA]</scope>
    <source>
        <strain evidence="7 8">SNUV175</strain>
    </source>
</reference>